<keyword evidence="15" id="KW-0732">Signal</keyword>
<keyword evidence="11" id="KW-1071">Ligand-gated ion channel</keyword>
<evidence type="ECO:0000256" key="3">
    <source>
        <dbReference type="ARBA" id="ARBA00022692"/>
    </source>
</evidence>
<dbReference type="PRINTS" id="PR00252">
    <property type="entry name" value="NRIONCHANNEL"/>
</dbReference>
<evidence type="ECO:0000256" key="5">
    <source>
        <dbReference type="ARBA" id="ARBA00023018"/>
    </source>
</evidence>
<feature type="signal peptide" evidence="15">
    <location>
        <begin position="1"/>
        <end position="25"/>
    </location>
</feature>
<dbReference type="InterPro" id="IPR002394">
    <property type="entry name" value="Nicotinic_acetylcholine_rcpt"/>
</dbReference>
<dbReference type="InterPro" id="IPR036719">
    <property type="entry name" value="Neuro-gated_channel_TM_sf"/>
</dbReference>
<name>A0A915E8X1_9BILA</name>
<dbReference type="Pfam" id="PF02931">
    <property type="entry name" value="Neur_chan_LBD"/>
    <property type="match status" value="1"/>
</dbReference>
<dbReference type="InterPro" id="IPR038050">
    <property type="entry name" value="Neuro_actylchol_rec"/>
</dbReference>
<protein>
    <submittedName>
        <fullName evidence="19">Uncharacterized protein</fullName>
    </submittedName>
</protein>
<sequence>MLFFNRKQNFFVLWFLLASFNRALSSSWELYENRVLPRITSYEQPDCCRPEYVKMKDKAGQKSFNWVDLCRDVNQWIQCLENCRDQSEELYTIIHQAYASTLLKCDNLTAFNEAAECFDHYIIVKKDLCSAEKTKLEADKEAMDFDDVAKNNSIKFGVVCSADVALKQCMEKDVRQGCCKDSANLIFRYFELQMTRMQQFYFLDKLTQDCKSAVSYYKLAANSQIGSACPQLPRKTTPASTSTTVSGPETTANINQTAFEPNKNQSNQNPKKLMKMIVKTTVYSISTLALISYIFSSATVNAGNVPVSEKEAKKLGFLAKTTEGDRQKFIGIAYNFKLTKQDQENQLRAWAAGQSPEVQKGVQTFVESIYISVNQAFQGLKSHVTKEAVPVVNQIQAVFQDKSIKNQIMQTNVWPTMKWMDFQMQWDPSEYDDIKTIRVPPGKVWLPEIVLFNNADGNYEVSFYCNVVSSCTIDVDREEVVIQYLAGNRHVELTDYSPSGIWDIMEVPGQLIQNSSRIVYRIRIRRKTLFYTVILIIPTVLMAFLSMLVFYLPAEADEKITLVISILLALVVFLLLVSKILPPTSKTIPLMANTC</sequence>
<keyword evidence="12" id="KW-0407">Ion channel</keyword>
<feature type="transmembrane region" description="Helical" evidence="14">
    <location>
        <begin position="560"/>
        <end position="581"/>
    </location>
</feature>
<evidence type="ECO:0000256" key="14">
    <source>
        <dbReference type="SAM" id="Phobius"/>
    </source>
</evidence>
<dbReference type="SUPFAM" id="SSF63712">
    <property type="entry name" value="Nicotinic receptor ligand binding domain-like"/>
    <property type="match status" value="1"/>
</dbReference>
<evidence type="ECO:0000256" key="2">
    <source>
        <dbReference type="ARBA" id="ARBA00022475"/>
    </source>
</evidence>
<organism evidence="18 19">
    <name type="scientific">Ditylenchus dipsaci</name>
    <dbReference type="NCBI Taxonomy" id="166011"/>
    <lineage>
        <taxon>Eukaryota</taxon>
        <taxon>Metazoa</taxon>
        <taxon>Ecdysozoa</taxon>
        <taxon>Nematoda</taxon>
        <taxon>Chromadorea</taxon>
        <taxon>Rhabditida</taxon>
        <taxon>Tylenchina</taxon>
        <taxon>Tylenchomorpha</taxon>
        <taxon>Sphaerularioidea</taxon>
        <taxon>Anguinidae</taxon>
        <taxon>Anguininae</taxon>
        <taxon>Ditylenchus</taxon>
    </lineage>
</organism>
<keyword evidence="10" id="KW-0325">Glycoprotein</keyword>
<dbReference type="Pfam" id="PF02932">
    <property type="entry name" value="Neur_chan_memb"/>
    <property type="match status" value="1"/>
</dbReference>
<evidence type="ECO:0000256" key="8">
    <source>
        <dbReference type="ARBA" id="ARBA00023157"/>
    </source>
</evidence>
<feature type="transmembrane region" description="Helical" evidence="14">
    <location>
        <begin position="276"/>
        <end position="295"/>
    </location>
</feature>
<feature type="transmembrane region" description="Helical" evidence="14">
    <location>
        <begin position="529"/>
        <end position="554"/>
    </location>
</feature>
<dbReference type="InterPro" id="IPR006201">
    <property type="entry name" value="Neur_channel"/>
</dbReference>
<comment type="subcellular location">
    <subcellularLocation>
        <location evidence="13">Synaptic cell membrane</location>
        <topology evidence="13">Multi-pass membrane protein</topology>
    </subcellularLocation>
</comment>
<keyword evidence="2" id="KW-1003">Cell membrane</keyword>
<evidence type="ECO:0000313" key="19">
    <source>
        <dbReference type="WBParaSite" id="jg3608"/>
    </source>
</evidence>
<accession>A0A915E8X1</accession>
<evidence type="ECO:0000256" key="12">
    <source>
        <dbReference type="ARBA" id="ARBA00023303"/>
    </source>
</evidence>
<evidence type="ECO:0000256" key="1">
    <source>
        <dbReference type="ARBA" id="ARBA00022448"/>
    </source>
</evidence>
<keyword evidence="18" id="KW-1185">Reference proteome</keyword>
<dbReference type="GO" id="GO:0022848">
    <property type="term" value="F:acetylcholine-gated monoatomic cation-selective channel activity"/>
    <property type="evidence" value="ECO:0007669"/>
    <property type="project" value="InterPro"/>
</dbReference>
<evidence type="ECO:0000256" key="6">
    <source>
        <dbReference type="ARBA" id="ARBA00023065"/>
    </source>
</evidence>
<evidence type="ECO:0000256" key="13">
    <source>
        <dbReference type="ARBA" id="ARBA00034099"/>
    </source>
</evidence>
<evidence type="ECO:0000256" key="10">
    <source>
        <dbReference type="ARBA" id="ARBA00023180"/>
    </source>
</evidence>
<feature type="domain" description="Neurotransmitter-gated ion-channel transmembrane" evidence="17">
    <location>
        <begin position="535"/>
        <end position="591"/>
    </location>
</feature>
<evidence type="ECO:0000256" key="15">
    <source>
        <dbReference type="SAM" id="SignalP"/>
    </source>
</evidence>
<dbReference type="Proteomes" id="UP000887574">
    <property type="component" value="Unplaced"/>
</dbReference>
<evidence type="ECO:0000256" key="11">
    <source>
        <dbReference type="ARBA" id="ARBA00023286"/>
    </source>
</evidence>
<evidence type="ECO:0000259" key="16">
    <source>
        <dbReference type="Pfam" id="PF02931"/>
    </source>
</evidence>
<dbReference type="WBParaSite" id="jg3608">
    <property type="protein sequence ID" value="jg3608"/>
    <property type="gene ID" value="jg3608"/>
</dbReference>
<evidence type="ECO:0000256" key="9">
    <source>
        <dbReference type="ARBA" id="ARBA00023170"/>
    </source>
</evidence>
<dbReference type="AlphaFoldDB" id="A0A915E8X1"/>
<dbReference type="GO" id="GO:0045211">
    <property type="term" value="C:postsynaptic membrane"/>
    <property type="evidence" value="ECO:0007669"/>
    <property type="project" value="InterPro"/>
</dbReference>
<keyword evidence="7 14" id="KW-0472">Membrane</keyword>
<evidence type="ECO:0000256" key="7">
    <source>
        <dbReference type="ARBA" id="ARBA00023136"/>
    </source>
</evidence>
<keyword evidence="1" id="KW-0813">Transport</keyword>
<keyword evidence="4 14" id="KW-1133">Transmembrane helix</keyword>
<keyword evidence="5" id="KW-0770">Synapse</keyword>
<dbReference type="SUPFAM" id="SSF90112">
    <property type="entry name" value="Neurotransmitter-gated ion-channel transmembrane pore"/>
    <property type="match status" value="1"/>
</dbReference>
<dbReference type="InterPro" id="IPR036734">
    <property type="entry name" value="Neur_chan_lig-bd_sf"/>
</dbReference>
<evidence type="ECO:0000256" key="4">
    <source>
        <dbReference type="ARBA" id="ARBA00022989"/>
    </source>
</evidence>
<keyword evidence="8" id="KW-1015">Disulfide bond</keyword>
<proteinExistence type="predicted"/>
<keyword evidence="9" id="KW-0675">Receptor</keyword>
<dbReference type="PANTHER" id="PTHR18945">
    <property type="entry name" value="NEUROTRANSMITTER GATED ION CHANNEL"/>
    <property type="match status" value="1"/>
</dbReference>
<reference evidence="19" key="1">
    <citation type="submission" date="2022-11" db="UniProtKB">
        <authorList>
            <consortium name="WormBaseParasite"/>
        </authorList>
    </citation>
    <scope>IDENTIFICATION</scope>
</reference>
<evidence type="ECO:0000259" key="17">
    <source>
        <dbReference type="Pfam" id="PF02932"/>
    </source>
</evidence>
<keyword evidence="6" id="KW-0406">Ion transport</keyword>
<dbReference type="Gene3D" id="2.70.170.10">
    <property type="entry name" value="Neurotransmitter-gated ion-channel ligand-binding domain"/>
    <property type="match status" value="1"/>
</dbReference>
<evidence type="ECO:0000313" key="18">
    <source>
        <dbReference type="Proteomes" id="UP000887574"/>
    </source>
</evidence>
<feature type="domain" description="Neurotransmitter-gated ion-channel ligand-binding" evidence="16">
    <location>
        <begin position="399"/>
        <end position="468"/>
    </location>
</feature>
<feature type="chain" id="PRO_5037757310" evidence="15">
    <location>
        <begin position="26"/>
        <end position="595"/>
    </location>
</feature>
<dbReference type="InterPro" id="IPR006202">
    <property type="entry name" value="Neur_chan_lig-bd"/>
</dbReference>
<dbReference type="PRINTS" id="PR00254">
    <property type="entry name" value="NICOTINICR"/>
</dbReference>
<dbReference type="GO" id="GO:0004888">
    <property type="term" value="F:transmembrane signaling receptor activity"/>
    <property type="evidence" value="ECO:0007669"/>
    <property type="project" value="InterPro"/>
</dbReference>
<dbReference type="InterPro" id="IPR006029">
    <property type="entry name" value="Neurotrans-gated_channel_TM"/>
</dbReference>
<keyword evidence="3 14" id="KW-0812">Transmembrane</keyword>
<dbReference type="Gene3D" id="1.20.58.390">
    <property type="entry name" value="Neurotransmitter-gated ion-channel transmembrane domain"/>
    <property type="match status" value="1"/>
</dbReference>